<sequence>MSLLFSSAAAYSSARGQRQALARVSCCHGSWRSERAPHLPSAATSRVQPRAARLPWRMGTDAPPRSAEPAPDWDGHQTLPRSHKSPSFPPDGPESTSDERTRVLALANENEPERALALCTTLYQRGVAVDTHAYTSILNAYRHRGDADGVVHVLGVMAARGVPASDVTALLAFRALRDARRADAVVRAVQLIESSGGTIGLRGWSNALSCLAERIRSLPASHPDLDTYTKAGWTVLARMQRMRQHRKPNAYVFNSWMAMYASRGDWDGAMAVFGAMVAGARVCPDVVSYNILFECLARRFARTRVPAERDACRKLEAALVESMRLHGIEPDARTLSAQLRLVEHDLHAVRAIERRALWYGVRLDSFYVNALIDAYARIGEPAVAATVLERLAVHHDQCQAAAAQGRFSAETAACPTALPPITAYALNGVLKACARTGDAERAWKLVQGMEERFGIQPDAISFTCAITAAGKAYATTLARHLYEQARERLSDKANVRLATAAILAEHEDPEPAIRVFERLLRDAEKLPSAGASLSGSSASGSMDLRVPVQALVRVCGRARAPARAREIILAVKRRRLCFIDLTYYQSFMKGVQESQERRRKQGIRDLTPLSPLSAPSLYLLKLECTALGDTPKIGNYGSSWTIR</sequence>
<dbReference type="InterPro" id="IPR002885">
    <property type="entry name" value="PPR_rpt"/>
</dbReference>
<organism evidence="5 6">
    <name type="scientific">Cyanidioschyzon merolae (strain NIES-3377 / 10D)</name>
    <name type="common">Unicellular red alga</name>
    <dbReference type="NCBI Taxonomy" id="280699"/>
    <lineage>
        <taxon>Eukaryota</taxon>
        <taxon>Rhodophyta</taxon>
        <taxon>Bangiophyceae</taxon>
        <taxon>Cyanidiales</taxon>
        <taxon>Cyanidiaceae</taxon>
        <taxon>Cyanidioschyzon</taxon>
    </lineage>
</organism>
<dbReference type="AlphaFoldDB" id="M1V9T2"/>
<name>M1V9T2_CYAM1</name>
<dbReference type="PROSITE" id="PS51375">
    <property type="entry name" value="PPR"/>
    <property type="match status" value="1"/>
</dbReference>
<dbReference type="InterPro" id="IPR051222">
    <property type="entry name" value="PPR/CCM1_RNA-binding"/>
</dbReference>
<proteinExistence type="predicted"/>
<reference evidence="5 6" key="1">
    <citation type="journal article" date="2004" name="Nature">
        <title>Genome sequence of the ultrasmall unicellular red alga Cyanidioschyzon merolae 10D.</title>
        <authorList>
            <person name="Matsuzaki M."/>
            <person name="Misumi O."/>
            <person name="Shin-i T."/>
            <person name="Maruyama S."/>
            <person name="Takahara M."/>
            <person name="Miyagishima S."/>
            <person name="Mori T."/>
            <person name="Nishida K."/>
            <person name="Yagisawa F."/>
            <person name="Nishida K."/>
            <person name="Yoshida Y."/>
            <person name="Nishimura Y."/>
            <person name="Nakao S."/>
            <person name="Kobayashi T."/>
            <person name="Momoyama Y."/>
            <person name="Higashiyama T."/>
            <person name="Minoda A."/>
            <person name="Sano M."/>
            <person name="Nomoto H."/>
            <person name="Oishi K."/>
            <person name="Hayashi H."/>
            <person name="Ohta F."/>
            <person name="Nishizaka S."/>
            <person name="Haga S."/>
            <person name="Miura S."/>
            <person name="Morishita T."/>
            <person name="Kabeya Y."/>
            <person name="Terasawa K."/>
            <person name="Suzuki Y."/>
            <person name="Ishii Y."/>
            <person name="Asakawa S."/>
            <person name="Takano H."/>
            <person name="Ohta N."/>
            <person name="Kuroiwa H."/>
            <person name="Tanaka K."/>
            <person name="Shimizu N."/>
            <person name="Sugano S."/>
            <person name="Sato N."/>
            <person name="Nozaki H."/>
            <person name="Ogasawara N."/>
            <person name="Kohara Y."/>
            <person name="Kuroiwa T."/>
        </authorList>
    </citation>
    <scope>NUCLEOTIDE SEQUENCE [LARGE SCALE GENOMIC DNA]</scope>
    <source>
        <strain evidence="5 6">10D</strain>
    </source>
</reference>
<evidence type="ECO:0000256" key="3">
    <source>
        <dbReference type="SAM" id="MobiDB-lite"/>
    </source>
</evidence>
<dbReference type="NCBIfam" id="TIGR00756">
    <property type="entry name" value="PPR"/>
    <property type="match status" value="2"/>
</dbReference>
<evidence type="ECO:0000313" key="5">
    <source>
        <dbReference type="EMBL" id="BAM78742.1"/>
    </source>
</evidence>
<gene>
    <name evidence="5" type="ORF">CYME_CMA022C</name>
</gene>
<dbReference type="Proteomes" id="UP000007014">
    <property type="component" value="Chromosome 1"/>
</dbReference>
<dbReference type="InterPro" id="IPR011990">
    <property type="entry name" value="TPR-like_helical_dom_sf"/>
</dbReference>
<dbReference type="Pfam" id="PF01535">
    <property type="entry name" value="PPR"/>
    <property type="match status" value="2"/>
</dbReference>
<dbReference type="PANTHER" id="PTHR47942:SF63">
    <property type="entry name" value="PENTATRICOPEPTIDE REPEAT-CONTAINING PROTEIN"/>
    <property type="match status" value="1"/>
</dbReference>
<evidence type="ECO:0000256" key="1">
    <source>
        <dbReference type="ARBA" id="ARBA00022737"/>
    </source>
</evidence>
<dbReference type="HOGENOM" id="CLU_426036_0_0_1"/>
<dbReference type="GeneID" id="16992090"/>
<dbReference type="OrthoDB" id="185373at2759"/>
<keyword evidence="1" id="KW-0677">Repeat</keyword>
<dbReference type="EMBL" id="AP006483">
    <property type="protein sequence ID" value="BAM78742.1"/>
    <property type="molecule type" value="Genomic_DNA"/>
</dbReference>
<dbReference type="Gene3D" id="1.25.40.10">
    <property type="entry name" value="Tetratricopeptide repeat domain"/>
    <property type="match status" value="3"/>
</dbReference>
<dbReference type="KEGG" id="cme:CYME_CMA022C"/>
<accession>M1V9T2</accession>
<feature type="repeat" description="PPR" evidence="2">
    <location>
        <begin position="130"/>
        <end position="164"/>
    </location>
</feature>
<dbReference type="RefSeq" id="XP_005535028.1">
    <property type="nucleotide sequence ID" value="XM_005534971.1"/>
</dbReference>
<dbReference type="InterPro" id="IPR057027">
    <property type="entry name" value="TPR_mt"/>
</dbReference>
<reference evidence="5 6" key="2">
    <citation type="journal article" date="2007" name="BMC Biol.">
        <title>A 100%-complete sequence reveals unusually simple genomic features in the hot-spring red alga Cyanidioschyzon merolae.</title>
        <authorList>
            <person name="Nozaki H."/>
            <person name="Takano H."/>
            <person name="Misumi O."/>
            <person name="Terasawa K."/>
            <person name="Matsuzaki M."/>
            <person name="Maruyama S."/>
            <person name="Nishida K."/>
            <person name="Yagisawa F."/>
            <person name="Yoshida Y."/>
            <person name="Fujiwara T."/>
            <person name="Takio S."/>
            <person name="Tamura K."/>
            <person name="Chung S.J."/>
            <person name="Nakamura S."/>
            <person name="Kuroiwa H."/>
            <person name="Tanaka K."/>
            <person name="Sato N."/>
            <person name="Kuroiwa T."/>
        </authorList>
    </citation>
    <scope>NUCLEOTIDE SEQUENCE [LARGE SCALE GENOMIC DNA]</scope>
    <source>
        <strain evidence="5 6">10D</strain>
    </source>
</reference>
<feature type="region of interest" description="Disordered" evidence="3">
    <location>
        <begin position="33"/>
        <end position="99"/>
    </location>
</feature>
<evidence type="ECO:0000313" key="6">
    <source>
        <dbReference type="Proteomes" id="UP000007014"/>
    </source>
</evidence>
<dbReference type="Pfam" id="PF23276">
    <property type="entry name" value="TPR_24"/>
    <property type="match status" value="1"/>
</dbReference>
<protein>
    <recommendedName>
        <fullName evidence="4">Pentatricopeptide repeat-containing protein-mitochondrial domain-containing protein</fullName>
    </recommendedName>
</protein>
<keyword evidence="6" id="KW-1185">Reference proteome</keyword>
<evidence type="ECO:0000259" key="4">
    <source>
        <dbReference type="Pfam" id="PF23276"/>
    </source>
</evidence>
<dbReference type="eggNOG" id="KOG4197">
    <property type="taxonomic scope" value="Eukaryota"/>
</dbReference>
<dbReference type="OMA" id="CTDANQH"/>
<dbReference type="Gramene" id="CMA022CT">
    <property type="protein sequence ID" value="CMA022CT"/>
    <property type="gene ID" value="CMA022C"/>
</dbReference>
<evidence type="ECO:0000256" key="2">
    <source>
        <dbReference type="PROSITE-ProRule" id="PRU00708"/>
    </source>
</evidence>
<feature type="domain" description="Pentatricopeptide repeat-containing protein-mitochondrial" evidence="4">
    <location>
        <begin position="107"/>
        <end position="202"/>
    </location>
</feature>
<dbReference type="PANTHER" id="PTHR47942">
    <property type="entry name" value="TETRATRICOPEPTIDE REPEAT (TPR)-LIKE SUPERFAMILY PROTEIN-RELATED"/>
    <property type="match status" value="1"/>
</dbReference>